<evidence type="ECO:0000259" key="1">
    <source>
        <dbReference type="Pfam" id="PF06983"/>
    </source>
</evidence>
<dbReference type="InterPro" id="IPR029068">
    <property type="entry name" value="Glyas_Bleomycin-R_OHBP_Dase"/>
</dbReference>
<dbReference type="EMBL" id="QZKU01000109">
    <property type="protein sequence ID" value="RJP17873.1"/>
    <property type="molecule type" value="Genomic_DNA"/>
</dbReference>
<gene>
    <name evidence="2" type="ORF">C4520_15465</name>
</gene>
<accession>A0A3A4N867</accession>
<dbReference type="Proteomes" id="UP000265882">
    <property type="component" value="Unassembled WGS sequence"/>
</dbReference>
<comment type="caution">
    <text evidence="2">The sequence shown here is derived from an EMBL/GenBank/DDBJ whole genome shotgun (WGS) entry which is preliminary data.</text>
</comment>
<dbReference type="SUPFAM" id="SSF54593">
    <property type="entry name" value="Glyoxalase/Bleomycin resistance protein/Dihydroxybiphenyl dioxygenase"/>
    <property type="match status" value="1"/>
</dbReference>
<proteinExistence type="predicted"/>
<dbReference type="AlphaFoldDB" id="A0A3A4N867"/>
<organism evidence="2 3">
    <name type="scientific">Abyssobacteria bacterium (strain SURF_5)</name>
    <dbReference type="NCBI Taxonomy" id="2093360"/>
    <lineage>
        <taxon>Bacteria</taxon>
        <taxon>Pseudomonadati</taxon>
        <taxon>Candidatus Hydrogenedentota</taxon>
        <taxon>Candidatus Abyssobacteria</taxon>
    </lineage>
</organism>
<reference evidence="2 3" key="1">
    <citation type="journal article" date="2017" name="ISME J.">
        <title>Energy and carbon metabolisms in a deep terrestrial subsurface fluid microbial community.</title>
        <authorList>
            <person name="Momper L."/>
            <person name="Jungbluth S.P."/>
            <person name="Lee M.D."/>
            <person name="Amend J.P."/>
        </authorList>
    </citation>
    <scope>NUCLEOTIDE SEQUENCE [LARGE SCALE GENOMIC DNA]</scope>
    <source>
        <strain evidence="2">SURF_5</strain>
    </source>
</reference>
<dbReference type="InterPro" id="IPR028973">
    <property type="entry name" value="PhnB-like"/>
</dbReference>
<name>A0A3A4N867_ABYX5</name>
<dbReference type="Pfam" id="PF06983">
    <property type="entry name" value="3-dmu-9_3-mt"/>
    <property type="match status" value="1"/>
</dbReference>
<dbReference type="Gene3D" id="3.30.720.100">
    <property type="match status" value="1"/>
</dbReference>
<sequence length="51" mass="5532">MHMKKIIPHVRFDQAEEAVNFAVSVFKNSNIMSVARYGAAGAEAAGRPEGK</sequence>
<evidence type="ECO:0000313" key="3">
    <source>
        <dbReference type="Proteomes" id="UP000265882"/>
    </source>
</evidence>
<feature type="domain" description="PhnB-like" evidence="1">
    <location>
        <begin position="4"/>
        <end position="44"/>
    </location>
</feature>
<evidence type="ECO:0000313" key="2">
    <source>
        <dbReference type="EMBL" id="RJP17873.1"/>
    </source>
</evidence>
<protein>
    <recommendedName>
        <fullName evidence="1">PhnB-like domain-containing protein</fullName>
    </recommendedName>
</protein>